<dbReference type="AlphaFoldDB" id="A0A328C4G9"/>
<dbReference type="OrthoDB" id="4511384at2"/>
<dbReference type="Proteomes" id="UP000249169">
    <property type="component" value="Unassembled WGS sequence"/>
</dbReference>
<dbReference type="Gene3D" id="1.10.630.10">
    <property type="entry name" value="Cytochrome P450"/>
    <property type="match status" value="1"/>
</dbReference>
<dbReference type="GO" id="GO:0020037">
    <property type="term" value="F:heme binding"/>
    <property type="evidence" value="ECO:0007669"/>
    <property type="project" value="InterPro"/>
</dbReference>
<accession>A0A328C4G9</accession>
<dbReference type="GO" id="GO:0004497">
    <property type="term" value="F:monooxygenase activity"/>
    <property type="evidence" value="ECO:0007669"/>
    <property type="project" value="InterPro"/>
</dbReference>
<proteinExistence type="predicted"/>
<comment type="caution">
    <text evidence="2">The sequence shown here is derived from an EMBL/GenBank/DDBJ whole genome shotgun (WGS) entry which is preliminary data.</text>
</comment>
<sequence>MRLRPLFYALAHPLVYAMVPLKTLAFTTRFTFLRGLLLEFTAFMDVLLVGLLVQNHALRLTAKAFGGNFIFGRTLMETDHSRAAAALMEPHLRGNLFMGLPIVGFAPTVFMTNAGPINVSQPARGVLRGHLDAMLQSDALRHPDLDATGARVAHALHDWVQGPRPLTLWALRGAATRVLAILLADVDLPQDQARTITAAYLRRFAELSAFYYYAPWMLSLLGTHEAMRHEVFLPLKRHGINALVVDMMLFAGMFSVGTIVMKCVDFARDYDIDYPALSPTERQAFVVESLRLFPTVSSVHRVVENPEPFELRGRTITARPGMEIAYPFVCIHQNADLFPQPERLRLDRPGDQVANILSWSRGPHQCPLRDLSVVVTTLMLDALAESHGDLRQLHIANIEV</sequence>
<dbReference type="Pfam" id="PF00067">
    <property type="entry name" value="p450"/>
    <property type="match status" value="1"/>
</dbReference>
<keyword evidence="3" id="KW-1185">Reference proteome</keyword>
<protein>
    <recommendedName>
        <fullName evidence="4">Cytochrome P450</fullName>
    </recommendedName>
</protein>
<keyword evidence="1" id="KW-0472">Membrane</keyword>
<dbReference type="EMBL" id="QHKO01000013">
    <property type="protein sequence ID" value="RAL20202.1"/>
    <property type="molecule type" value="Genomic_DNA"/>
</dbReference>
<keyword evidence="1" id="KW-1133">Transmembrane helix</keyword>
<evidence type="ECO:0000313" key="3">
    <source>
        <dbReference type="Proteomes" id="UP000249169"/>
    </source>
</evidence>
<feature type="transmembrane region" description="Helical" evidence="1">
    <location>
        <begin position="210"/>
        <end position="227"/>
    </location>
</feature>
<evidence type="ECO:0008006" key="4">
    <source>
        <dbReference type="Google" id="ProtNLM"/>
    </source>
</evidence>
<dbReference type="GO" id="GO:0016705">
    <property type="term" value="F:oxidoreductase activity, acting on paired donors, with incorporation or reduction of molecular oxygen"/>
    <property type="evidence" value="ECO:0007669"/>
    <property type="project" value="InterPro"/>
</dbReference>
<dbReference type="GO" id="GO:0005506">
    <property type="term" value="F:iron ion binding"/>
    <property type="evidence" value="ECO:0007669"/>
    <property type="project" value="InterPro"/>
</dbReference>
<evidence type="ECO:0000256" key="1">
    <source>
        <dbReference type="SAM" id="Phobius"/>
    </source>
</evidence>
<evidence type="ECO:0000313" key="2">
    <source>
        <dbReference type="EMBL" id="RAL20202.1"/>
    </source>
</evidence>
<feature type="transmembrane region" description="Helical" evidence="1">
    <location>
        <begin position="239"/>
        <end position="260"/>
    </location>
</feature>
<gene>
    <name evidence="2" type="ORF">DL240_18465</name>
</gene>
<keyword evidence="1" id="KW-0812">Transmembrane</keyword>
<dbReference type="InterPro" id="IPR001128">
    <property type="entry name" value="Cyt_P450"/>
</dbReference>
<name>A0A328C4G9_9DELT</name>
<reference evidence="2 3" key="1">
    <citation type="submission" date="2018-05" db="EMBL/GenBank/DDBJ databases">
        <title>Lujinxingia marina gen. nov. sp. nov., a new facultative anaerobic member of the class Deltaproteobacteria, and proposal of Lujinxingaceae fam. nov.</title>
        <authorList>
            <person name="Li C.-M."/>
        </authorList>
    </citation>
    <scope>NUCLEOTIDE SEQUENCE [LARGE SCALE GENOMIC DNA]</scope>
    <source>
        <strain evidence="2 3">B210</strain>
    </source>
</reference>
<feature type="transmembrane region" description="Helical" evidence="1">
    <location>
        <begin position="35"/>
        <end position="53"/>
    </location>
</feature>
<dbReference type="SUPFAM" id="SSF48264">
    <property type="entry name" value="Cytochrome P450"/>
    <property type="match status" value="1"/>
</dbReference>
<dbReference type="InterPro" id="IPR036396">
    <property type="entry name" value="Cyt_P450_sf"/>
</dbReference>
<organism evidence="2 3">
    <name type="scientific">Lujinxingia litoralis</name>
    <dbReference type="NCBI Taxonomy" id="2211119"/>
    <lineage>
        <taxon>Bacteria</taxon>
        <taxon>Deltaproteobacteria</taxon>
        <taxon>Bradymonadales</taxon>
        <taxon>Lujinxingiaceae</taxon>
        <taxon>Lujinxingia</taxon>
    </lineage>
</organism>
<dbReference type="RefSeq" id="WP_111731379.1">
    <property type="nucleotide sequence ID" value="NZ_QHKO01000013.1"/>
</dbReference>